<protein>
    <submittedName>
        <fullName evidence="2">DUF4236 domain-containing protein</fullName>
    </submittedName>
</protein>
<accession>A0ABV9LKT0</accession>
<dbReference type="RefSeq" id="WP_387988730.1">
    <property type="nucleotide sequence ID" value="NZ_JBHSGR010000011.1"/>
</dbReference>
<sequence length="373" mass="39512">MGLSFSVKLAPGVRVRASSRGVRTSIGPRAARVHVGGGRTSFSTGAGPFTYSTSAGGGSRRRSTAGRPSPAAYQRQLAAAARAAEEAAKEEEARRLAAMFAELLSVHRAEFDRTRHPVAPPAPEPDVDAVRARHREAATAGLGLFQRAAKEAARRQADVAAEAEIAALWQEAQRQQADLQARLDEWWWALSTNDPDTVIAALAEAFEDNEAAAAPLGVDGDEVALVVLAPPETVVPERMPATTQAGNLSLRKLPKGERARLYTEAVMGHVLVTLKEALAVAPAIRSARVVALRAAGTDAYGRPRLDCLLAGHWTRAALTGVQWSTADASTIARDTAAELLVDVKAKELRPLDLTGQPGLQALLDVVDVDELTA</sequence>
<comment type="caution">
    <text evidence="2">The sequence shown here is derived from an EMBL/GenBank/DDBJ whole genome shotgun (WGS) entry which is preliminary data.</text>
</comment>
<feature type="region of interest" description="Disordered" evidence="1">
    <location>
        <begin position="34"/>
        <end position="72"/>
    </location>
</feature>
<dbReference type="Proteomes" id="UP001596025">
    <property type="component" value="Unassembled WGS sequence"/>
</dbReference>
<reference evidence="3" key="1">
    <citation type="journal article" date="2019" name="Int. J. Syst. Evol. Microbiol.">
        <title>The Global Catalogue of Microorganisms (GCM) 10K type strain sequencing project: providing services to taxonomists for standard genome sequencing and annotation.</title>
        <authorList>
            <consortium name="The Broad Institute Genomics Platform"/>
            <consortium name="The Broad Institute Genome Sequencing Center for Infectious Disease"/>
            <person name="Wu L."/>
            <person name="Ma J."/>
        </authorList>
    </citation>
    <scope>NUCLEOTIDE SEQUENCE [LARGE SCALE GENOMIC DNA]</scope>
    <source>
        <strain evidence="3">CCUG 62763</strain>
    </source>
</reference>
<evidence type="ECO:0000313" key="3">
    <source>
        <dbReference type="Proteomes" id="UP001596025"/>
    </source>
</evidence>
<organism evidence="2 3">
    <name type="scientific">Geodermatophilus arenarius</name>
    <dbReference type="NCBI Taxonomy" id="1137990"/>
    <lineage>
        <taxon>Bacteria</taxon>
        <taxon>Bacillati</taxon>
        <taxon>Actinomycetota</taxon>
        <taxon>Actinomycetes</taxon>
        <taxon>Geodermatophilales</taxon>
        <taxon>Geodermatophilaceae</taxon>
        <taxon>Geodermatophilus</taxon>
    </lineage>
</organism>
<dbReference type="EMBL" id="JBHSGR010000011">
    <property type="protein sequence ID" value="MFC4694012.1"/>
    <property type="molecule type" value="Genomic_DNA"/>
</dbReference>
<gene>
    <name evidence="2" type="ORF">ACFO3M_11510</name>
</gene>
<keyword evidence="3" id="KW-1185">Reference proteome</keyword>
<evidence type="ECO:0000256" key="1">
    <source>
        <dbReference type="SAM" id="MobiDB-lite"/>
    </source>
</evidence>
<name>A0ABV9LKT0_9ACTN</name>
<evidence type="ECO:0000313" key="2">
    <source>
        <dbReference type="EMBL" id="MFC4694012.1"/>
    </source>
</evidence>
<proteinExistence type="predicted"/>